<reference evidence="1" key="2">
    <citation type="journal article" date="2015" name="Data Brief">
        <title>Shoot transcriptome of the giant reed, Arundo donax.</title>
        <authorList>
            <person name="Barrero R.A."/>
            <person name="Guerrero F.D."/>
            <person name="Moolhuijzen P."/>
            <person name="Goolsby J.A."/>
            <person name="Tidwell J."/>
            <person name="Bellgard S.E."/>
            <person name="Bellgard M.I."/>
        </authorList>
    </citation>
    <scope>NUCLEOTIDE SEQUENCE</scope>
    <source>
        <tissue evidence="1">Shoot tissue taken approximately 20 cm above the soil surface</tissue>
    </source>
</reference>
<dbReference type="AlphaFoldDB" id="A0A0A9F149"/>
<reference evidence="1" key="1">
    <citation type="submission" date="2014-09" db="EMBL/GenBank/DDBJ databases">
        <authorList>
            <person name="Magalhaes I.L.F."/>
            <person name="Oliveira U."/>
            <person name="Santos F.R."/>
            <person name="Vidigal T.H.D.A."/>
            <person name="Brescovit A.D."/>
            <person name="Santos A.J."/>
        </authorList>
    </citation>
    <scope>NUCLEOTIDE SEQUENCE</scope>
    <source>
        <tissue evidence="1">Shoot tissue taken approximately 20 cm above the soil surface</tissue>
    </source>
</reference>
<sequence length="32" mass="3918">MLRNIKFAWYRIVFHCRILCSCQNVSRLFIVS</sequence>
<accession>A0A0A9F149</accession>
<evidence type="ECO:0000313" key="1">
    <source>
        <dbReference type="EMBL" id="JAE06745.1"/>
    </source>
</evidence>
<organism evidence="1">
    <name type="scientific">Arundo donax</name>
    <name type="common">Giant reed</name>
    <name type="synonym">Donax arundinaceus</name>
    <dbReference type="NCBI Taxonomy" id="35708"/>
    <lineage>
        <taxon>Eukaryota</taxon>
        <taxon>Viridiplantae</taxon>
        <taxon>Streptophyta</taxon>
        <taxon>Embryophyta</taxon>
        <taxon>Tracheophyta</taxon>
        <taxon>Spermatophyta</taxon>
        <taxon>Magnoliopsida</taxon>
        <taxon>Liliopsida</taxon>
        <taxon>Poales</taxon>
        <taxon>Poaceae</taxon>
        <taxon>PACMAD clade</taxon>
        <taxon>Arundinoideae</taxon>
        <taxon>Arundineae</taxon>
        <taxon>Arundo</taxon>
    </lineage>
</organism>
<proteinExistence type="predicted"/>
<protein>
    <submittedName>
        <fullName evidence="1">Uncharacterized protein</fullName>
    </submittedName>
</protein>
<name>A0A0A9F149_ARUDO</name>
<dbReference type="EMBL" id="GBRH01191151">
    <property type="protein sequence ID" value="JAE06745.1"/>
    <property type="molecule type" value="Transcribed_RNA"/>
</dbReference>